<feature type="region of interest" description="Disordered" evidence="1">
    <location>
        <begin position="1"/>
        <end position="32"/>
    </location>
</feature>
<feature type="compositionally biased region" description="Basic residues" evidence="1">
    <location>
        <begin position="287"/>
        <end position="310"/>
    </location>
</feature>
<dbReference type="SMART" id="SM00256">
    <property type="entry name" value="FBOX"/>
    <property type="match status" value="1"/>
</dbReference>
<sequence length="372" mass="40981">MLSSRPSEATWSSTREQRGLTPGLGIVPPPSLTGRRRVCRTVTPVSAASGKGTFMEMAAGSVRYLELEELKGKEIVLGKDEPVEAALERLLVNYEPFKGLKSALMATVNPTLAKQASISPPQCPPLPLDLLHSLISYLDTAAIVNLSAVSPSLRHFARMNDCRFFYPCVHNRPLKAPTMHAEREGRRGMSPNGVGEAAWKGDGALQKWGSVTLKFRTRANLLKEADKATKETLLHLGIPDVDANPLAMSSAAVCSWDQLRDIPNQVKQHSAYLLLFMRQSADSTNAHKPRRRSVKCKRPSPHQHTPHHQQHQPQQASPCGSPSHAGGAGNRFVISELCLTNWPRAWSLYESPEQTEEICSWGTSRHWGSPEL</sequence>
<feature type="region of interest" description="Disordered" evidence="1">
    <location>
        <begin position="283"/>
        <end position="325"/>
    </location>
</feature>
<dbReference type="EMBL" id="CDMY01000964">
    <property type="protein sequence ID" value="CEM37957.1"/>
    <property type="molecule type" value="Genomic_DNA"/>
</dbReference>
<evidence type="ECO:0000259" key="2">
    <source>
        <dbReference type="SMART" id="SM00256"/>
    </source>
</evidence>
<feature type="compositionally biased region" description="Polar residues" evidence="1">
    <location>
        <begin position="1"/>
        <end position="14"/>
    </location>
</feature>
<evidence type="ECO:0000313" key="4">
    <source>
        <dbReference type="Proteomes" id="UP000041254"/>
    </source>
</evidence>
<accession>A0A0G4H2Z7</accession>
<organism evidence="3 4">
    <name type="scientific">Vitrella brassicaformis (strain CCMP3155)</name>
    <dbReference type="NCBI Taxonomy" id="1169540"/>
    <lineage>
        <taxon>Eukaryota</taxon>
        <taxon>Sar</taxon>
        <taxon>Alveolata</taxon>
        <taxon>Colpodellida</taxon>
        <taxon>Vitrellaceae</taxon>
        <taxon>Vitrella</taxon>
    </lineage>
</organism>
<dbReference type="SUPFAM" id="SSF81383">
    <property type="entry name" value="F-box domain"/>
    <property type="match status" value="1"/>
</dbReference>
<evidence type="ECO:0000256" key="1">
    <source>
        <dbReference type="SAM" id="MobiDB-lite"/>
    </source>
</evidence>
<feature type="domain" description="F-box" evidence="2">
    <location>
        <begin position="126"/>
        <end position="166"/>
    </location>
</feature>
<name>A0A0G4H2Z7_VITBC</name>
<dbReference type="AlphaFoldDB" id="A0A0G4H2Z7"/>
<dbReference type="InParanoid" id="A0A0G4H2Z7"/>
<dbReference type="CDD" id="cd09917">
    <property type="entry name" value="F-box_SF"/>
    <property type="match status" value="1"/>
</dbReference>
<keyword evidence="4" id="KW-1185">Reference proteome</keyword>
<dbReference type="Proteomes" id="UP000041254">
    <property type="component" value="Unassembled WGS sequence"/>
</dbReference>
<gene>
    <name evidence="3" type="ORF">Vbra_19447</name>
</gene>
<dbReference type="Pfam" id="PF00646">
    <property type="entry name" value="F-box"/>
    <property type="match status" value="1"/>
</dbReference>
<dbReference type="InterPro" id="IPR001810">
    <property type="entry name" value="F-box_dom"/>
</dbReference>
<dbReference type="InterPro" id="IPR036047">
    <property type="entry name" value="F-box-like_dom_sf"/>
</dbReference>
<dbReference type="VEuPathDB" id="CryptoDB:Vbra_19447"/>
<evidence type="ECO:0000313" key="3">
    <source>
        <dbReference type="EMBL" id="CEM37957.1"/>
    </source>
</evidence>
<reference evidence="3 4" key="1">
    <citation type="submission" date="2014-11" db="EMBL/GenBank/DDBJ databases">
        <authorList>
            <person name="Zhu J."/>
            <person name="Qi W."/>
            <person name="Song R."/>
        </authorList>
    </citation>
    <scope>NUCLEOTIDE SEQUENCE [LARGE SCALE GENOMIC DNA]</scope>
</reference>
<protein>
    <recommendedName>
        <fullName evidence="2">F-box domain-containing protein</fullName>
    </recommendedName>
</protein>
<proteinExistence type="predicted"/>